<dbReference type="EMBL" id="SDHX01000001">
    <property type="protein sequence ID" value="RXK56546.1"/>
    <property type="molecule type" value="Genomic_DNA"/>
</dbReference>
<sequence length="62" mass="6839">MSSTRELADAAIEALPEDATLQDVAYKLALLAALEKNRDSCKTGHWKPQAEVEKLLSQWLGI</sequence>
<gene>
    <name evidence="1" type="ORF">ESB00_11970</name>
</gene>
<keyword evidence="2" id="KW-1185">Reference proteome</keyword>
<dbReference type="RefSeq" id="WP_129047914.1">
    <property type="nucleotide sequence ID" value="NZ_SDHX01000001.1"/>
</dbReference>
<organism evidence="1 2">
    <name type="scientific">Oleiharenicola lentus</name>
    <dbReference type="NCBI Taxonomy" id="2508720"/>
    <lineage>
        <taxon>Bacteria</taxon>
        <taxon>Pseudomonadati</taxon>
        <taxon>Verrucomicrobiota</taxon>
        <taxon>Opitutia</taxon>
        <taxon>Opitutales</taxon>
        <taxon>Opitutaceae</taxon>
        <taxon>Oleiharenicola</taxon>
    </lineage>
</organism>
<accession>A0A4Q1CC71</accession>
<comment type="caution">
    <text evidence="1">The sequence shown here is derived from an EMBL/GenBank/DDBJ whole genome shotgun (WGS) entry which is preliminary data.</text>
</comment>
<dbReference type="Proteomes" id="UP000290218">
    <property type="component" value="Unassembled WGS sequence"/>
</dbReference>
<protein>
    <submittedName>
        <fullName evidence="1">Uncharacterized protein</fullName>
    </submittedName>
</protein>
<evidence type="ECO:0000313" key="1">
    <source>
        <dbReference type="EMBL" id="RXK56546.1"/>
    </source>
</evidence>
<name>A0A4Q1CC71_9BACT</name>
<reference evidence="1 2" key="1">
    <citation type="submission" date="2019-01" db="EMBL/GenBank/DDBJ databases">
        <title>Lacunisphaera sp. strain TWA-58.</title>
        <authorList>
            <person name="Chen W.-M."/>
        </authorList>
    </citation>
    <scope>NUCLEOTIDE SEQUENCE [LARGE SCALE GENOMIC DNA]</scope>
    <source>
        <strain evidence="1 2">TWA-58</strain>
    </source>
</reference>
<dbReference type="AlphaFoldDB" id="A0A4Q1CC71"/>
<evidence type="ECO:0000313" key="2">
    <source>
        <dbReference type="Proteomes" id="UP000290218"/>
    </source>
</evidence>
<proteinExistence type="predicted"/>